<dbReference type="Proteomes" id="UP000704762">
    <property type="component" value="Unassembled WGS sequence"/>
</dbReference>
<gene>
    <name evidence="1" type="ORF">JOE57_000109</name>
</gene>
<dbReference type="EMBL" id="JAFBCF010000001">
    <property type="protein sequence ID" value="MBM7797188.1"/>
    <property type="molecule type" value="Genomic_DNA"/>
</dbReference>
<keyword evidence="2" id="KW-1185">Reference proteome</keyword>
<protein>
    <submittedName>
        <fullName evidence="1">Glycosyltransferase involved in cell wall biosynthesis</fullName>
    </submittedName>
</protein>
<sequence length="87" mass="9870">MTTIPNSSWASRPRNIELEMARGEYVDFLDHDDRLYPLCDVFAAVADPAWVIAERTGLRFGRLRLPFAGTVVTGPVRSIWHGDARRL</sequence>
<comment type="caution">
    <text evidence="1">The sequence shown here is derived from an EMBL/GenBank/DDBJ whole genome shotgun (WGS) entry which is preliminary data.</text>
</comment>
<organism evidence="1 2">
    <name type="scientific">Microlunatus panaciterrae</name>
    <dbReference type="NCBI Taxonomy" id="400768"/>
    <lineage>
        <taxon>Bacteria</taxon>
        <taxon>Bacillati</taxon>
        <taxon>Actinomycetota</taxon>
        <taxon>Actinomycetes</taxon>
        <taxon>Propionibacteriales</taxon>
        <taxon>Propionibacteriaceae</taxon>
        <taxon>Microlunatus</taxon>
    </lineage>
</organism>
<evidence type="ECO:0000313" key="2">
    <source>
        <dbReference type="Proteomes" id="UP000704762"/>
    </source>
</evidence>
<accession>A0ABS2RDW9</accession>
<name>A0ABS2RDW9_9ACTN</name>
<reference evidence="1 2" key="1">
    <citation type="submission" date="2021-01" db="EMBL/GenBank/DDBJ databases">
        <title>Sequencing the genomes of 1000 actinobacteria strains.</title>
        <authorList>
            <person name="Klenk H.-P."/>
        </authorList>
    </citation>
    <scope>NUCLEOTIDE SEQUENCE [LARGE SCALE GENOMIC DNA]</scope>
    <source>
        <strain evidence="1 2">DSM 18662</strain>
    </source>
</reference>
<dbReference type="RefSeq" id="WP_204915912.1">
    <property type="nucleotide sequence ID" value="NZ_BAAAQP010000003.1"/>
</dbReference>
<evidence type="ECO:0000313" key="1">
    <source>
        <dbReference type="EMBL" id="MBM7797188.1"/>
    </source>
</evidence>
<proteinExistence type="predicted"/>